<evidence type="ECO:0000256" key="1">
    <source>
        <dbReference type="SAM" id="Phobius"/>
    </source>
</evidence>
<evidence type="ECO:0000313" key="3">
    <source>
        <dbReference type="Proteomes" id="UP000176645"/>
    </source>
</evidence>
<feature type="transmembrane region" description="Helical" evidence="1">
    <location>
        <begin position="7"/>
        <end position="26"/>
    </location>
</feature>
<organism evidence="2 3">
    <name type="scientific">Candidatus Woykebacteria bacterium RBG_19FT_COMBO_43_10</name>
    <dbReference type="NCBI Taxonomy" id="1802598"/>
    <lineage>
        <taxon>Bacteria</taxon>
        <taxon>Candidatus Woykeibacteriota</taxon>
    </lineage>
</organism>
<dbReference type="Proteomes" id="UP000176645">
    <property type="component" value="Unassembled WGS sequence"/>
</dbReference>
<protein>
    <submittedName>
        <fullName evidence="2">Uncharacterized protein</fullName>
    </submittedName>
</protein>
<reference evidence="2 3" key="1">
    <citation type="journal article" date="2016" name="Nat. Commun.">
        <title>Thousands of microbial genomes shed light on interconnected biogeochemical processes in an aquifer system.</title>
        <authorList>
            <person name="Anantharaman K."/>
            <person name="Brown C.T."/>
            <person name="Hug L.A."/>
            <person name="Sharon I."/>
            <person name="Castelle C.J."/>
            <person name="Probst A.J."/>
            <person name="Thomas B.C."/>
            <person name="Singh A."/>
            <person name="Wilkins M.J."/>
            <person name="Karaoz U."/>
            <person name="Brodie E.L."/>
            <person name="Williams K.H."/>
            <person name="Hubbard S.S."/>
            <person name="Banfield J.F."/>
        </authorList>
    </citation>
    <scope>NUCLEOTIDE SEQUENCE [LARGE SCALE GENOMIC DNA]</scope>
</reference>
<gene>
    <name evidence="2" type="ORF">A2Z42_02570</name>
</gene>
<dbReference type="EMBL" id="MHCU01000014">
    <property type="protein sequence ID" value="OGY28076.1"/>
    <property type="molecule type" value="Genomic_DNA"/>
</dbReference>
<keyword evidence="1" id="KW-0472">Membrane</keyword>
<sequence>MRLKARRFVPLLVFLVVMVGFFLLGFHQREETTSAKPTEFSFCNVSVRNIPPEVEAVVVLRPTQTEEEKFYLVLYSPLPVDERLVVDPTTERVEWVESHIAIDATTGKVVEEYFDFSRPQEMAQLRAISSTLEVGALSADTPAWPLTETSPRMEKVEAVIEEGRAAFKYRPPEPGSGLYVENQHGTPNPGERLIARTCDSEIIVEEVIDPESGKAVDLRVTKDKVTPAEREMFDRFLEEVEGLK</sequence>
<name>A0A1G1WK48_9BACT</name>
<keyword evidence="1" id="KW-1133">Transmembrane helix</keyword>
<accession>A0A1G1WK48</accession>
<proteinExistence type="predicted"/>
<dbReference type="AlphaFoldDB" id="A0A1G1WK48"/>
<comment type="caution">
    <text evidence="2">The sequence shown here is derived from an EMBL/GenBank/DDBJ whole genome shotgun (WGS) entry which is preliminary data.</text>
</comment>
<evidence type="ECO:0000313" key="2">
    <source>
        <dbReference type="EMBL" id="OGY28076.1"/>
    </source>
</evidence>
<keyword evidence="1" id="KW-0812">Transmembrane</keyword>